<comment type="catalytic activity">
    <reaction evidence="6">
        <text>a 2-demethylmenaquinol + S-adenosyl-L-methionine = a menaquinol + S-adenosyl-L-homocysteine + H(+)</text>
        <dbReference type="Rhea" id="RHEA:42640"/>
        <dbReference type="Rhea" id="RHEA-COMP:9539"/>
        <dbReference type="Rhea" id="RHEA-COMP:9563"/>
        <dbReference type="ChEBI" id="CHEBI:15378"/>
        <dbReference type="ChEBI" id="CHEBI:18151"/>
        <dbReference type="ChEBI" id="CHEBI:55437"/>
        <dbReference type="ChEBI" id="CHEBI:57856"/>
        <dbReference type="ChEBI" id="CHEBI:59789"/>
        <dbReference type="EC" id="2.1.1.163"/>
    </reaction>
</comment>
<dbReference type="PROSITE" id="PS51608">
    <property type="entry name" value="SAM_MT_UBIE"/>
    <property type="match status" value="1"/>
</dbReference>
<dbReference type="NCBIfam" id="NF001242">
    <property type="entry name" value="PRK00216.1-3"/>
    <property type="match status" value="1"/>
</dbReference>
<dbReference type="Pfam" id="PF01209">
    <property type="entry name" value="Ubie_methyltran"/>
    <property type="match status" value="1"/>
</dbReference>
<keyword evidence="2 6" id="KW-0489">Methyltransferase</keyword>
<protein>
    <recommendedName>
        <fullName evidence="6">Ubiquinone/menaquinone biosynthesis C-methyltransferase UbiE</fullName>
        <ecNumber evidence="6">2.1.1.163</ecNumber>
        <ecNumber evidence="6">2.1.1.201</ecNumber>
    </recommendedName>
    <alternativeName>
        <fullName evidence="6">2-methoxy-6-polyprenyl-1,4-benzoquinol methylase</fullName>
    </alternativeName>
    <alternativeName>
        <fullName evidence="6">Demethylmenaquinone methyltransferase</fullName>
    </alternativeName>
</protein>
<evidence type="ECO:0000256" key="1">
    <source>
        <dbReference type="ARBA" id="ARBA00022428"/>
    </source>
</evidence>
<dbReference type="CDD" id="cd02440">
    <property type="entry name" value="AdoMet_MTases"/>
    <property type="match status" value="1"/>
</dbReference>
<keyword evidence="1 6" id="KW-0474">Menaquinone biosynthesis</keyword>
<organism evidence="7 8">
    <name type="scientific">Ferrovibrio xuzhouensis</name>
    <dbReference type="NCBI Taxonomy" id="1576914"/>
    <lineage>
        <taxon>Bacteria</taxon>
        <taxon>Pseudomonadati</taxon>
        <taxon>Pseudomonadota</taxon>
        <taxon>Alphaproteobacteria</taxon>
        <taxon>Rhodospirillales</taxon>
        <taxon>Rhodospirillaceae</taxon>
        <taxon>Ferrovibrio</taxon>
    </lineage>
</organism>
<comment type="caution">
    <text evidence="6">Lacks conserved residue(s) required for the propagation of feature annotation.</text>
</comment>
<dbReference type="HAMAP" id="MF_01813">
    <property type="entry name" value="MenG_UbiE_methyltr"/>
    <property type="match status" value="1"/>
</dbReference>
<feature type="binding site" evidence="6">
    <location>
        <begin position="125"/>
        <end position="126"/>
    </location>
    <ligand>
        <name>S-adenosyl-L-methionine</name>
        <dbReference type="ChEBI" id="CHEBI:59789"/>
    </ligand>
</feature>
<comment type="similarity">
    <text evidence="6">Belongs to the class I-like SAM-binding methyltransferase superfamily. MenG/UbiE family.</text>
</comment>
<dbReference type="InterPro" id="IPR023576">
    <property type="entry name" value="UbiE/COQ5_MeTrFase_CS"/>
</dbReference>
<reference evidence="8" key="1">
    <citation type="journal article" date="2019" name="Int. J. Syst. Evol. Microbiol.">
        <title>The Global Catalogue of Microorganisms (GCM) 10K type strain sequencing project: providing services to taxonomists for standard genome sequencing and annotation.</title>
        <authorList>
            <consortium name="The Broad Institute Genomics Platform"/>
            <consortium name="The Broad Institute Genome Sequencing Center for Infectious Disease"/>
            <person name="Wu L."/>
            <person name="Ma J."/>
        </authorList>
    </citation>
    <scope>NUCLEOTIDE SEQUENCE [LARGE SCALE GENOMIC DNA]</scope>
    <source>
        <strain evidence="8">KCTC 42182</strain>
    </source>
</reference>
<evidence type="ECO:0000256" key="5">
    <source>
        <dbReference type="ARBA" id="ARBA00022691"/>
    </source>
</evidence>
<proteinExistence type="inferred from homology"/>
<evidence type="ECO:0000256" key="2">
    <source>
        <dbReference type="ARBA" id="ARBA00022603"/>
    </source>
</evidence>
<evidence type="ECO:0000313" key="7">
    <source>
        <dbReference type="EMBL" id="MFC3675167.1"/>
    </source>
</evidence>
<dbReference type="InterPro" id="IPR004033">
    <property type="entry name" value="UbiE/COQ5_MeTrFase"/>
</dbReference>
<keyword evidence="3 6" id="KW-0808">Transferase</keyword>
<dbReference type="Gene3D" id="3.40.50.150">
    <property type="entry name" value="Vaccinia Virus protein VP39"/>
    <property type="match status" value="1"/>
</dbReference>
<evidence type="ECO:0000256" key="6">
    <source>
        <dbReference type="HAMAP-Rule" id="MF_01813"/>
    </source>
</evidence>
<dbReference type="EC" id="2.1.1.163" evidence="6"/>
<dbReference type="NCBIfam" id="NF001244">
    <property type="entry name" value="PRK00216.1-5"/>
    <property type="match status" value="1"/>
</dbReference>
<comment type="caution">
    <text evidence="7">The sequence shown here is derived from an EMBL/GenBank/DDBJ whole genome shotgun (WGS) entry which is preliminary data.</text>
</comment>
<dbReference type="NCBIfam" id="TIGR01934">
    <property type="entry name" value="MenG_MenH_UbiE"/>
    <property type="match status" value="1"/>
</dbReference>
<name>A0ABV7VDQ5_9PROT</name>
<dbReference type="EMBL" id="JBHRYJ010000001">
    <property type="protein sequence ID" value="MFC3675167.1"/>
    <property type="molecule type" value="Genomic_DNA"/>
</dbReference>
<dbReference type="EC" id="2.1.1.201" evidence="6"/>
<dbReference type="GO" id="GO:0043770">
    <property type="term" value="F:demethylmenaquinone methyltransferase activity"/>
    <property type="evidence" value="ECO:0007669"/>
    <property type="project" value="UniProtKB-EC"/>
</dbReference>
<sequence>MTDPGQDTGNQTHFGFRSVPVGDKVRLVRGVFESVAGSYDLMNDLMSGGIHRLWKSAMIDWLSPRGAIRVLDVAGGTGDIAFRILDRAPQAEVLVADINAAMLEQGRNRAIDQSRLTRLDWACMDAEALALPDRSVDAYTIAFGIRNVTHIDVALREAYRVLKPGGRFLCLEFSKVRNPALAQAYDLYSFNVLPKIGGLVAKDEESYRYLVESIRRFPDQESFAAMIRAAGFGNVQHRDLSFGIAALHSGWRI</sequence>
<dbReference type="SUPFAM" id="SSF53335">
    <property type="entry name" value="S-adenosyl-L-methionine-dependent methyltransferases"/>
    <property type="match status" value="1"/>
</dbReference>
<keyword evidence="5 6" id="KW-0949">S-adenosyl-L-methionine</keyword>
<feature type="binding site" evidence="6">
    <location>
        <position position="97"/>
    </location>
    <ligand>
        <name>S-adenosyl-L-methionine</name>
        <dbReference type="ChEBI" id="CHEBI:59789"/>
    </ligand>
</feature>
<accession>A0ABV7VDQ5</accession>
<comment type="pathway">
    <text evidence="6">Cofactor biosynthesis; ubiquinone biosynthesis.</text>
</comment>
<feature type="binding site" evidence="6">
    <location>
        <position position="77"/>
    </location>
    <ligand>
        <name>S-adenosyl-L-methionine</name>
        <dbReference type="ChEBI" id="CHEBI:59789"/>
    </ligand>
</feature>
<evidence type="ECO:0000256" key="4">
    <source>
        <dbReference type="ARBA" id="ARBA00022688"/>
    </source>
</evidence>
<gene>
    <name evidence="6 7" type="primary">ubiE</name>
    <name evidence="7" type="ORF">ACFOOQ_06415</name>
</gene>
<comment type="pathway">
    <text evidence="6">Quinol/quinone metabolism; menaquinone biosynthesis; menaquinol from 1,4-dihydroxy-2-naphthoate: step 2/2.</text>
</comment>
<keyword evidence="8" id="KW-1185">Reference proteome</keyword>
<dbReference type="InterPro" id="IPR029063">
    <property type="entry name" value="SAM-dependent_MTases_sf"/>
</dbReference>
<dbReference type="PANTHER" id="PTHR43591">
    <property type="entry name" value="METHYLTRANSFERASE"/>
    <property type="match status" value="1"/>
</dbReference>
<dbReference type="PROSITE" id="PS01183">
    <property type="entry name" value="UBIE_1"/>
    <property type="match status" value="1"/>
</dbReference>
<evidence type="ECO:0000256" key="3">
    <source>
        <dbReference type="ARBA" id="ARBA00022679"/>
    </source>
</evidence>
<keyword evidence="4 6" id="KW-0831">Ubiquinone biosynthesis</keyword>
<comment type="function">
    <text evidence="6">Methyltransferase required for the conversion of demethylmenaquinol (DMKH2) to menaquinol (MKH2) and the conversion of 2-polyprenyl-6-methoxy-1,4-benzoquinol (DDMQH2) to 2-polyprenyl-3-methyl-6-methoxy-1,4-benzoquinol (DMQH2).</text>
</comment>
<evidence type="ECO:0000313" key="8">
    <source>
        <dbReference type="Proteomes" id="UP001595711"/>
    </source>
</evidence>
<dbReference type="PROSITE" id="PS01184">
    <property type="entry name" value="UBIE_2"/>
    <property type="match status" value="1"/>
</dbReference>
<dbReference type="GO" id="GO:0032259">
    <property type="term" value="P:methylation"/>
    <property type="evidence" value="ECO:0007669"/>
    <property type="project" value="UniProtKB-KW"/>
</dbReference>
<dbReference type="PANTHER" id="PTHR43591:SF24">
    <property type="entry name" value="2-METHOXY-6-POLYPRENYL-1,4-BENZOQUINOL METHYLASE, MITOCHONDRIAL"/>
    <property type="match status" value="1"/>
</dbReference>
<dbReference type="Proteomes" id="UP001595711">
    <property type="component" value="Unassembled WGS sequence"/>
</dbReference>
<dbReference type="RefSeq" id="WP_379723219.1">
    <property type="nucleotide sequence ID" value="NZ_JBHRYJ010000001.1"/>
</dbReference>
<comment type="catalytic activity">
    <reaction evidence="6">
        <text>a 2-methoxy-6-(all-trans-polyprenyl)benzene-1,4-diol + S-adenosyl-L-methionine = a 5-methoxy-2-methyl-3-(all-trans-polyprenyl)benzene-1,4-diol + S-adenosyl-L-homocysteine + H(+)</text>
        <dbReference type="Rhea" id="RHEA:28286"/>
        <dbReference type="Rhea" id="RHEA-COMP:10858"/>
        <dbReference type="Rhea" id="RHEA-COMP:10859"/>
        <dbReference type="ChEBI" id="CHEBI:15378"/>
        <dbReference type="ChEBI" id="CHEBI:57856"/>
        <dbReference type="ChEBI" id="CHEBI:59789"/>
        <dbReference type="ChEBI" id="CHEBI:84166"/>
        <dbReference type="ChEBI" id="CHEBI:84167"/>
        <dbReference type="EC" id="2.1.1.201"/>
    </reaction>
</comment>
<dbReference type="GO" id="GO:0008425">
    <property type="term" value="F:2-methoxy-6-polyprenyl-1,4-benzoquinol methyltransferase activity"/>
    <property type="evidence" value="ECO:0007669"/>
    <property type="project" value="UniProtKB-EC"/>
</dbReference>